<reference evidence="6 7" key="1">
    <citation type="journal article" date="2020" name="Mol. Plant">
        <title>The Chromosome-Based Rubber Tree Genome Provides New Insights into Spurge Genome Evolution and Rubber Biosynthesis.</title>
        <authorList>
            <person name="Liu J."/>
            <person name="Shi C."/>
            <person name="Shi C.C."/>
            <person name="Li W."/>
            <person name="Zhang Q.J."/>
            <person name="Zhang Y."/>
            <person name="Li K."/>
            <person name="Lu H.F."/>
            <person name="Shi C."/>
            <person name="Zhu S.T."/>
            <person name="Xiao Z.Y."/>
            <person name="Nan H."/>
            <person name="Yue Y."/>
            <person name="Zhu X.G."/>
            <person name="Wu Y."/>
            <person name="Hong X.N."/>
            <person name="Fan G.Y."/>
            <person name="Tong Y."/>
            <person name="Zhang D."/>
            <person name="Mao C.L."/>
            <person name="Liu Y.L."/>
            <person name="Hao S.J."/>
            <person name="Liu W.Q."/>
            <person name="Lv M.Q."/>
            <person name="Zhang H.B."/>
            <person name="Liu Y."/>
            <person name="Hu-Tang G.R."/>
            <person name="Wang J.P."/>
            <person name="Wang J.H."/>
            <person name="Sun Y.H."/>
            <person name="Ni S.B."/>
            <person name="Chen W.B."/>
            <person name="Zhang X.C."/>
            <person name="Jiao Y.N."/>
            <person name="Eichler E.E."/>
            <person name="Li G.H."/>
            <person name="Liu X."/>
            <person name="Gao L.Z."/>
        </authorList>
    </citation>
    <scope>NUCLEOTIDE SEQUENCE [LARGE SCALE GENOMIC DNA]</scope>
    <source>
        <strain evidence="7">cv. GT1</strain>
        <tissue evidence="6">Leaf</tissue>
    </source>
</reference>
<evidence type="ECO:0000313" key="7">
    <source>
        <dbReference type="Proteomes" id="UP000467840"/>
    </source>
</evidence>
<dbReference type="AlphaFoldDB" id="A0A6A6KZC5"/>
<evidence type="ECO:0000256" key="4">
    <source>
        <dbReference type="ARBA" id="ARBA00023242"/>
    </source>
</evidence>
<dbReference type="Pfam" id="PF00400">
    <property type="entry name" value="WD40"/>
    <property type="match status" value="1"/>
</dbReference>
<keyword evidence="4" id="KW-0539">Nucleus</keyword>
<dbReference type="EMBL" id="JAAGAX010000013">
    <property type="protein sequence ID" value="KAF2293446.1"/>
    <property type="molecule type" value="Genomic_DNA"/>
</dbReference>
<dbReference type="InterPro" id="IPR015943">
    <property type="entry name" value="WD40/YVTN_repeat-like_dom_sf"/>
</dbReference>
<keyword evidence="3" id="KW-0677">Repeat</keyword>
<protein>
    <recommendedName>
        <fullName evidence="8">Anaphase-promoting complex subunit 4 WD40 domain-containing protein</fullName>
    </recommendedName>
</protein>
<evidence type="ECO:0000256" key="5">
    <source>
        <dbReference type="PROSITE-ProRule" id="PRU00221"/>
    </source>
</evidence>
<dbReference type="PANTHER" id="PTHR19848:SF0">
    <property type="entry name" value="NOTCHLESS PROTEIN HOMOLOG 1"/>
    <property type="match status" value="1"/>
</dbReference>
<comment type="caution">
    <text evidence="6">The sequence shown here is derived from an EMBL/GenBank/DDBJ whole genome shotgun (WGS) entry which is preliminary data.</text>
</comment>
<dbReference type="Gene3D" id="2.130.10.10">
    <property type="entry name" value="YVTN repeat-like/Quinoprotein amine dehydrogenase"/>
    <property type="match status" value="1"/>
</dbReference>
<organism evidence="6 7">
    <name type="scientific">Hevea brasiliensis</name>
    <name type="common">Para rubber tree</name>
    <name type="synonym">Siphonia brasiliensis</name>
    <dbReference type="NCBI Taxonomy" id="3981"/>
    <lineage>
        <taxon>Eukaryota</taxon>
        <taxon>Viridiplantae</taxon>
        <taxon>Streptophyta</taxon>
        <taxon>Embryophyta</taxon>
        <taxon>Tracheophyta</taxon>
        <taxon>Spermatophyta</taxon>
        <taxon>Magnoliopsida</taxon>
        <taxon>eudicotyledons</taxon>
        <taxon>Gunneridae</taxon>
        <taxon>Pentapetalae</taxon>
        <taxon>rosids</taxon>
        <taxon>fabids</taxon>
        <taxon>Malpighiales</taxon>
        <taxon>Euphorbiaceae</taxon>
        <taxon>Crotonoideae</taxon>
        <taxon>Micrandreae</taxon>
        <taxon>Hevea</taxon>
    </lineage>
</organism>
<feature type="repeat" description="WD" evidence="5">
    <location>
        <begin position="41"/>
        <end position="69"/>
    </location>
</feature>
<evidence type="ECO:0000256" key="3">
    <source>
        <dbReference type="ARBA" id="ARBA00022737"/>
    </source>
</evidence>
<keyword evidence="7" id="KW-1185">Reference proteome</keyword>
<name>A0A6A6KZC5_HEVBR</name>
<evidence type="ECO:0008006" key="8">
    <source>
        <dbReference type="Google" id="ProtNLM"/>
    </source>
</evidence>
<evidence type="ECO:0000256" key="2">
    <source>
        <dbReference type="ARBA" id="ARBA00022574"/>
    </source>
</evidence>
<dbReference type="GO" id="GO:0000027">
    <property type="term" value="P:ribosomal large subunit assembly"/>
    <property type="evidence" value="ECO:0007669"/>
    <property type="project" value="TreeGrafter"/>
</dbReference>
<accession>A0A6A6KZC5</accession>
<dbReference type="InterPro" id="IPR036322">
    <property type="entry name" value="WD40_repeat_dom_sf"/>
</dbReference>
<dbReference type="PROSITE" id="PS50082">
    <property type="entry name" value="WD_REPEATS_2"/>
    <property type="match status" value="1"/>
</dbReference>
<dbReference type="Proteomes" id="UP000467840">
    <property type="component" value="Chromosome 7"/>
</dbReference>
<evidence type="ECO:0000313" key="6">
    <source>
        <dbReference type="EMBL" id="KAF2293446.1"/>
    </source>
</evidence>
<dbReference type="GO" id="GO:0005730">
    <property type="term" value="C:nucleolus"/>
    <property type="evidence" value="ECO:0007669"/>
    <property type="project" value="TreeGrafter"/>
</dbReference>
<keyword evidence="2 5" id="KW-0853">WD repeat</keyword>
<gene>
    <name evidence="6" type="ORF">GH714_001849</name>
</gene>
<proteinExistence type="predicted"/>
<dbReference type="SMART" id="SM00320">
    <property type="entry name" value="WD40"/>
    <property type="match status" value="1"/>
</dbReference>
<dbReference type="SUPFAM" id="SSF50978">
    <property type="entry name" value="WD40 repeat-like"/>
    <property type="match status" value="1"/>
</dbReference>
<comment type="subcellular location">
    <subcellularLocation>
        <location evidence="1">Nucleus</location>
    </subcellularLocation>
</comment>
<sequence length="102" mass="10996">MPVLSSFEQIVNKLLNNVLSIVYQPQAVFRIRPVNRCSATISARAEAVLSLAFSPDGRHLASGSGDTTVPRLYHQSLGDFTGEVNSGIEGSWALGKLPGFEH</sequence>
<dbReference type="PANTHER" id="PTHR19848">
    <property type="entry name" value="WD40 REPEAT PROTEIN"/>
    <property type="match status" value="1"/>
</dbReference>
<dbReference type="InterPro" id="IPR001680">
    <property type="entry name" value="WD40_rpt"/>
</dbReference>
<evidence type="ECO:0000256" key="1">
    <source>
        <dbReference type="ARBA" id="ARBA00004123"/>
    </source>
</evidence>